<accession>A0A9Q0JUG3</accession>
<reference evidence="1" key="1">
    <citation type="journal article" date="2023" name="Plant J.">
        <title>The genome of the king protea, Protea cynaroides.</title>
        <authorList>
            <person name="Chang J."/>
            <person name="Duong T.A."/>
            <person name="Schoeman C."/>
            <person name="Ma X."/>
            <person name="Roodt D."/>
            <person name="Barker N."/>
            <person name="Li Z."/>
            <person name="Van de Peer Y."/>
            <person name="Mizrachi E."/>
        </authorList>
    </citation>
    <scope>NUCLEOTIDE SEQUENCE</scope>
    <source>
        <tissue evidence="1">Young leaves</tissue>
    </source>
</reference>
<proteinExistence type="predicted"/>
<organism evidence="1 2">
    <name type="scientific">Protea cynaroides</name>
    <dbReference type="NCBI Taxonomy" id="273540"/>
    <lineage>
        <taxon>Eukaryota</taxon>
        <taxon>Viridiplantae</taxon>
        <taxon>Streptophyta</taxon>
        <taxon>Embryophyta</taxon>
        <taxon>Tracheophyta</taxon>
        <taxon>Spermatophyta</taxon>
        <taxon>Magnoliopsida</taxon>
        <taxon>Proteales</taxon>
        <taxon>Proteaceae</taxon>
        <taxon>Protea</taxon>
    </lineage>
</organism>
<dbReference type="Proteomes" id="UP001141806">
    <property type="component" value="Unassembled WGS sequence"/>
</dbReference>
<protein>
    <submittedName>
        <fullName evidence="1">Uncharacterized protein</fullName>
    </submittedName>
</protein>
<dbReference type="PANTHER" id="PTHR34197">
    <property type="entry name" value="OS04G0591300 PROTEIN"/>
    <property type="match status" value="1"/>
</dbReference>
<sequence length="208" mass="22879">MDEEDIWKCQMHPSKRRSTGVCPLCLRDRLLQLCPNCASVRPCACCSSSSSSSSSSFSLASSFDAPKSGAGIGAVGRVSNLIDNEPAFRRSRSTTAFAFIGRKPSDKIDVAPSTPDPSRSRLSFWSVFKSSSKTKKAEEGREEKVKLQAMKVRMTRSKSVGISSFSEPAGSDSKLKGWSWHFRSPMKVFRHPKTTKVVQELSPLYKGC</sequence>
<gene>
    <name evidence="1" type="ORF">NE237_029123</name>
</gene>
<dbReference type="InterPro" id="IPR008004">
    <property type="entry name" value="OCTOPUS-like"/>
</dbReference>
<evidence type="ECO:0000313" key="2">
    <source>
        <dbReference type="Proteomes" id="UP001141806"/>
    </source>
</evidence>
<dbReference type="PANTHER" id="PTHR34197:SF2">
    <property type="entry name" value="OS04G0591300 PROTEIN"/>
    <property type="match status" value="1"/>
</dbReference>
<name>A0A9Q0JUG3_9MAGN</name>
<dbReference type="EMBL" id="JAMYWD010000012">
    <property type="protein sequence ID" value="KAJ4952291.1"/>
    <property type="molecule type" value="Genomic_DNA"/>
</dbReference>
<dbReference type="Pfam" id="PF05340">
    <property type="entry name" value="DUF740"/>
    <property type="match status" value="1"/>
</dbReference>
<keyword evidence="2" id="KW-1185">Reference proteome</keyword>
<comment type="caution">
    <text evidence="1">The sequence shown here is derived from an EMBL/GenBank/DDBJ whole genome shotgun (WGS) entry which is preliminary data.</text>
</comment>
<dbReference type="AlphaFoldDB" id="A0A9Q0JUG3"/>
<evidence type="ECO:0000313" key="1">
    <source>
        <dbReference type="EMBL" id="KAJ4952291.1"/>
    </source>
</evidence>
<dbReference type="OrthoDB" id="691764at2759"/>